<dbReference type="InterPro" id="IPR000522">
    <property type="entry name" value="ABC_transptr_permease_BtuC"/>
</dbReference>
<keyword evidence="10" id="KW-1185">Reference proteome</keyword>
<feature type="transmembrane region" description="Helical" evidence="8">
    <location>
        <begin position="220"/>
        <end position="250"/>
    </location>
</feature>
<keyword evidence="5 8" id="KW-0812">Transmembrane</keyword>
<evidence type="ECO:0000256" key="3">
    <source>
        <dbReference type="ARBA" id="ARBA00022448"/>
    </source>
</evidence>
<comment type="subcellular location">
    <subcellularLocation>
        <location evidence="1">Cell membrane</location>
        <topology evidence="1">Multi-pass membrane protein</topology>
    </subcellularLocation>
</comment>
<evidence type="ECO:0000256" key="4">
    <source>
        <dbReference type="ARBA" id="ARBA00022475"/>
    </source>
</evidence>
<dbReference type="GO" id="GO:0022857">
    <property type="term" value="F:transmembrane transporter activity"/>
    <property type="evidence" value="ECO:0007669"/>
    <property type="project" value="InterPro"/>
</dbReference>
<feature type="transmembrane region" description="Helical" evidence="8">
    <location>
        <begin position="177"/>
        <end position="195"/>
    </location>
</feature>
<keyword evidence="3" id="KW-0813">Transport</keyword>
<feature type="transmembrane region" description="Helical" evidence="8">
    <location>
        <begin position="46"/>
        <end position="64"/>
    </location>
</feature>
<feature type="transmembrane region" description="Helical" evidence="8">
    <location>
        <begin position="291"/>
        <end position="309"/>
    </location>
</feature>
<dbReference type="PANTHER" id="PTHR30472:SF25">
    <property type="entry name" value="ABC TRANSPORTER PERMEASE PROTEIN MJ0876-RELATED"/>
    <property type="match status" value="1"/>
</dbReference>
<dbReference type="RefSeq" id="WP_136693420.1">
    <property type="nucleotide sequence ID" value="NZ_SSHH01000002.1"/>
</dbReference>
<reference evidence="9 10" key="1">
    <citation type="submission" date="2019-04" db="EMBL/GenBank/DDBJ databases">
        <title>Altererythrobacter aquimixticola sp. nov., isolated from sediment of junction between the ocean and a freshwater spring.</title>
        <authorList>
            <person name="Yoon J.-H."/>
        </authorList>
    </citation>
    <scope>NUCLEOTIDE SEQUENCE [LARGE SCALE GENOMIC DNA]</scope>
    <source>
        <strain evidence="9 10">SSKS-13</strain>
    </source>
</reference>
<dbReference type="Pfam" id="PF01032">
    <property type="entry name" value="FecCD"/>
    <property type="match status" value="1"/>
</dbReference>
<gene>
    <name evidence="9" type="ORF">E5222_08975</name>
</gene>
<feature type="transmembrane region" description="Helical" evidence="8">
    <location>
        <begin position="127"/>
        <end position="145"/>
    </location>
</feature>
<proteinExistence type="inferred from homology"/>
<dbReference type="Proteomes" id="UP000309389">
    <property type="component" value="Unassembled WGS sequence"/>
</dbReference>
<evidence type="ECO:0000313" key="9">
    <source>
        <dbReference type="EMBL" id="TIX50397.1"/>
    </source>
</evidence>
<keyword evidence="4" id="KW-1003">Cell membrane</keyword>
<dbReference type="OrthoDB" id="9811975at2"/>
<evidence type="ECO:0000256" key="2">
    <source>
        <dbReference type="ARBA" id="ARBA00007935"/>
    </source>
</evidence>
<dbReference type="SUPFAM" id="SSF81345">
    <property type="entry name" value="ABC transporter involved in vitamin B12 uptake, BtuC"/>
    <property type="match status" value="1"/>
</dbReference>
<feature type="transmembrane region" description="Helical" evidence="8">
    <location>
        <begin position="100"/>
        <end position="120"/>
    </location>
</feature>
<dbReference type="EMBL" id="SSHH01000002">
    <property type="protein sequence ID" value="TIX50397.1"/>
    <property type="molecule type" value="Genomic_DNA"/>
</dbReference>
<evidence type="ECO:0000256" key="5">
    <source>
        <dbReference type="ARBA" id="ARBA00022692"/>
    </source>
</evidence>
<organism evidence="9 10">
    <name type="scientific">Alteraurantiacibacter aquimixticola</name>
    <dbReference type="NCBI Taxonomy" id="2489173"/>
    <lineage>
        <taxon>Bacteria</taxon>
        <taxon>Pseudomonadati</taxon>
        <taxon>Pseudomonadota</taxon>
        <taxon>Alphaproteobacteria</taxon>
        <taxon>Sphingomonadales</taxon>
        <taxon>Erythrobacteraceae</taxon>
        <taxon>Alteraurantiacibacter</taxon>
    </lineage>
</organism>
<dbReference type="PANTHER" id="PTHR30472">
    <property type="entry name" value="FERRIC ENTEROBACTIN TRANSPORT SYSTEM PERMEASE PROTEIN"/>
    <property type="match status" value="1"/>
</dbReference>
<evidence type="ECO:0000256" key="6">
    <source>
        <dbReference type="ARBA" id="ARBA00022989"/>
    </source>
</evidence>
<dbReference type="CDD" id="cd06550">
    <property type="entry name" value="TM_ABC_iron-siderophores_like"/>
    <property type="match status" value="1"/>
</dbReference>
<protein>
    <submittedName>
        <fullName evidence="9">Iron ABC transporter permease</fullName>
    </submittedName>
</protein>
<comment type="similarity">
    <text evidence="2">Belongs to the binding-protein-dependent transport system permease family. FecCD subfamily.</text>
</comment>
<name>A0A4T3F1F8_9SPHN</name>
<dbReference type="InterPro" id="IPR037294">
    <property type="entry name" value="ABC_BtuC-like"/>
</dbReference>
<keyword evidence="6 8" id="KW-1133">Transmembrane helix</keyword>
<dbReference type="Gene3D" id="1.10.3470.10">
    <property type="entry name" value="ABC transporter involved in vitamin B12 uptake, BtuC"/>
    <property type="match status" value="1"/>
</dbReference>
<evidence type="ECO:0000256" key="8">
    <source>
        <dbReference type="SAM" id="Phobius"/>
    </source>
</evidence>
<sequence>MTRPVLLLAGLLALALPLSLLAGRVWIDPATTPNAALIVMELRLPRALLAIAIGAGLGAAGAAMQGYLRNPLADPGLFGIAPGAALGAVMSLWLGLAGGLLLPVFALVGAGGAMALLALIAGRGGGIALFTLAGMMIASLAGALTSLAISLAPNAFAMSEIVSWLMGALTDRSWADVRIAAPLTLAGIGVLWLAGRSLDALTLGEEAARSLGMDPLRLRWLLIVGTGLTVGSGVAVAGIIGFVGLIVPHLVRPLTDGRPSRLILPSALAGALLVLVADVVCRILPLVTELRLGIALSLVGAPFFLWLLLKMRRELA</sequence>
<dbReference type="AlphaFoldDB" id="A0A4T3F1F8"/>
<keyword evidence="7 8" id="KW-0472">Membrane</keyword>
<comment type="caution">
    <text evidence="9">The sequence shown here is derived from an EMBL/GenBank/DDBJ whole genome shotgun (WGS) entry which is preliminary data.</text>
</comment>
<accession>A0A4T3F1F8</accession>
<feature type="transmembrane region" description="Helical" evidence="8">
    <location>
        <begin position="262"/>
        <end position="285"/>
    </location>
</feature>
<dbReference type="GO" id="GO:0005886">
    <property type="term" value="C:plasma membrane"/>
    <property type="evidence" value="ECO:0007669"/>
    <property type="project" value="UniProtKB-SubCell"/>
</dbReference>
<evidence type="ECO:0000256" key="7">
    <source>
        <dbReference type="ARBA" id="ARBA00023136"/>
    </source>
</evidence>
<evidence type="ECO:0000313" key="10">
    <source>
        <dbReference type="Proteomes" id="UP000309389"/>
    </source>
</evidence>
<evidence type="ECO:0000256" key="1">
    <source>
        <dbReference type="ARBA" id="ARBA00004651"/>
    </source>
</evidence>
<feature type="transmembrane region" description="Helical" evidence="8">
    <location>
        <begin position="76"/>
        <end position="94"/>
    </location>
</feature>